<organism evidence="1 2">
    <name type="scientific">Bacillus phage Bobb</name>
    <dbReference type="NCBI Taxonomy" id="1527469"/>
    <lineage>
        <taxon>Viruses</taxon>
        <taxon>Duplodnaviria</taxon>
        <taxon>Heunggongvirae</taxon>
        <taxon>Uroviricota</taxon>
        <taxon>Caudoviricetes</taxon>
        <taxon>Herelleviridae</taxon>
        <taxon>Bastillevirinae</taxon>
        <taxon>Agatevirus</taxon>
        <taxon>Agatevirus bobb</taxon>
    </lineage>
</organism>
<proteinExistence type="predicted"/>
<protein>
    <submittedName>
        <fullName evidence="1">Uncharacterized protein</fullName>
    </submittedName>
</protein>
<accession>A0A076G7K7</accession>
<dbReference type="EMBL" id="KM051843">
    <property type="protein sequence ID" value="AII27924.1"/>
    <property type="molecule type" value="Genomic_DNA"/>
</dbReference>
<evidence type="ECO:0000313" key="1">
    <source>
        <dbReference type="EMBL" id="AII27924.1"/>
    </source>
</evidence>
<dbReference type="KEGG" id="vg:20283310"/>
<name>A0A076G7K7_9CAUD</name>
<reference evidence="1 2" key="1">
    <citation type="submission" date="2014-06" db="EMBL/GenBank/DDBJ databases">
        <title>Bioinformatic genomic analysis of Bacillus phage Bobb.</title>
        <authorList>
            <person name="Lewis H.M.N."/>
            <person name="Temple L."/>
            <person name="Barth R.N."/>
            <person name="Bowles K.M."/>
            <person name="Churchin D.I."/>
            <person name="Scott-Croshaw C."/>
            <person name="Glasgow G.H."/>
            <person name="Gloe M.W."/>
            <person name="McGough T.M."/>
            <person name="Nutbrown S.A."/>
            <person name="Romulus S.R."/>
            <person name="Sanders K.A.M."/>
            <person name="Diachok C.R."/>
            <person name="Serigano J.P."/>
            <person name="Shin D."/>
            <person name="Suresh M.H."/>
            <person name="Conner A.R.N."/>
            <person name="Korba R.M."/>
            <person name="Livermore R.J."/>
            <person name="Rohlf M.B."/>
            <person name="Utterback S.D."/>
            <person name="Wilson V.E."/>
        </authorList>
    </citation>
    <scope>NUCLEOTIDE SEQUENCE [LARGE SCALE GENOMIC DNA]</scope>
</reference>
<dbReference type="RefSeq" id="YP_009056292.1">
    <property type="nucleotide sequence ID" value="NC_024792.1"/>
</dbReference>
<keyword evidence="2" id="KW-1185">Reference proteome</keyword>
<dbReference type="Proteomes" id="UP000028664">
    <property type="component" value="Segment"/>
</dbReference>
<dbReference type="OrthoDB" id="28142at10239"/>
<sequence>MWKALMNTIANRKRIDKRCKAENEMVAQLDKQFAALHKKFM</sequence>
<dbReference type="GeneID" id="20283310"/>
<evidence type="ECO:0000313" key="2">
    <source>
        <dbReference type="Proteomes" id="UP000028664"/>
    </source>
</evidence>